<keyword evidence="2" id="KW-1185">Reference proteome</keyword>
<dbReference type="HOGENOM" id="CLU_2357053_0_0_9"/>
<name>A0A089M507_9BACL</name>
<dbReference type="RefSeq" id="WP_025704377.1">
    <property type="nucleotide sequence ID" value="NZ_CP009287.1"/>
</dbReference>
<protein>
    <submittedName>
        <fullName evidence="1">Uncharacterized protein</fullName>
    </submittedName>
</protein>
<evidence type="ECO:0000313" key="2">
    <source>
        <dbReference type="Proteomes" id="UP000029500"/>
    </source>
</evidence>
<dbReference type="eggNOG" id="COG5444">
    <property type="taxonomic scope" value="Bacteria"/>
</dbReference>
<dbReference type="AlphaFoldDB" id="A0A089M507"/>
<dbReference type="KEGG" id="pgm:PGRAT_15460"/>
<organism evidence="1 2">
    <name type="scientific">Paenibacillus graminis</name>
    <dbReference type="NCBI Taxonomy" id="189425"/>
    <lineage>
        <taxon>Bacteria</taxon>
        <taxon>Bacillati</taxon>
        <taxon>Bacillota</taxon>
        <taxon>Bacilli</taxon>
        <taxon>Bacillales</taxon>
        <taxon>Paenibacillaceae</taxon>
        <taxon>Paenibacillus</taxon>
    </lineage>
</organism>
<accession>A0A089M507</accession>
<gene>
    <name evidence="1" type="ORF">PGRAT_15460</name>
</gene>
<dbReference type="Proteomes" id="UP000029500">
    <property type="component" value="Chromosome"/>
</dbReference>
<dbReference type="EMBL" id="CP009287">
    <property type="protein sequence ID" value="AIQ68861.1"/>
    <property type="molecule type" value="Genomic_DNA"/>
</dbReference>
<dbReference type="OrthoDB" id="1454716at1239"/>
<proteinExistence type="predicted"/>
<dbReference type="STRING" id="189425.PGRAT_15460"/>
<sequence length="96" mass="10539">MESVEEGGLDLRWCRKANLKDGETKQLPGSSKPATLGSIMADFDTGKADQSLGGKIADGAKLRASNAKMWFNRRGNHCRPFDDYESHHTVPASRCD</sequence>
<reference evidence="1 2" key="1">
    <citation type="submission" date="2014-08" db="EMBL/GenBank/DDBJ databases">
        <title>Comparative genomics of the Paenibacillus odorifer group.</title>
        <authorList>
            <person name="den Bakker H.C."/>
            <person name="Tsai Y.-C."/>
            <person name="Martin N."/>
            <person name="Korlach J."/>
            <person name="Wiedmann M."/>
        </authorList>
    </citation>
    <scope>NUCLEOTIDE SEQUENCE [LARGE SCALE GENOMIC DNA]</scope>
    <source>
        <strain evidence="1 2">DSM 15220</strain>
    </source>
</reference>
<evidence type="ECO:0000313" key="1">
    <source>
        <dbReference type="EMBL" id="AIQ68861.1"/>
    </source>
</evidence>